<feature type="region of interest" description="Disordered" evidence="1">
    <location>
        <begin position="1"/>
        <end position="29"/>
    </location>
</feature>
<dbReference type="Pfam" id="PF01248">
    <property type="entry name" value="Ribosomal_L7Ae"/>
    <property type="match status" value="1"/>
</dbReference>
<accession>A0AAV0TCP9</accession>
<dbReference type="SUPFAM" id="SSF55315">
    <property type="entry name" value="L30e-like"/>
    <property type="match status" value="1"/>
</dbReference>
<dbReference type="GO" id="GO:0000172">
    <property type="term" value="C:ribonuclease MRP complex"/>
    <property type="evidence" value="ECO:0007669"/>
    <property type="project" value="InterPro"/>
</dbReference>
<dbReference type="Proteomes" id="UP001159659">
    <property type="component" value="Unassembled WGS sequence"/>
</dbReference>
<dbReference type="Gene3D" id="3.30.1330.30">
    <property type="match status" value="1"/>
</dbReference>
<dbReference type="GO" id="GO:0005655">
    <property type="term" value="C:nucleolar ribonuclease P complex"/>
    <property type="evidence" value="ECO:0007669"/>
    <property type="project" value="InterPro"/>
</dbReference>
<proteinExistence type="predicted"/>
<reference evidence="3 5" key="1">
    <citation type="submission" date="2021-11" db="EMBL/GenBank/DDBJ databases">
        <authorList>
            <person name="Islam A."/>
            <person name="Islam S."/>
            <person name="Flora M.S."/>
            <person name="Rahman M."/>
            <person name="Ziaur R.M."/>
            <person name="Epstein J.H."/>
            <person name="Hassan M."/>
            <person name="Klassen M."/>
            <person name="Woodard K."/>
            <person name="Webb A."/>
            <person name="Webby R.J."/>
            <person name="El Zowalaty M.E."/>
        </authorList>
    </citation>
    <scope>NUCLEOTIDE SEQUENCE [LARGE SCALE GENOMIC DNA]</scope>
    <source>
        <strain evidence="3">Pf1</strain>
    </source>
</reference>
<dbReference type="Proteomes" id="UP001157938">
    <property type="component" value="Unassembled WGS sequence"/>
</dbReference>
<dbReference type="GO" id="GO:0001682">
    <property type="term" value="P:tRNA 5'-leader removal"/>
    <property type="evidence" value="ECO:0007669"/>
    <property type="project" value="InterPro"/>
</dbReference>
<gene>
    <name evidence="3" type="ORF">PFR001_LOCUS582</name>
    <name evidence="4" type="ORF">PFR002_LOCUS3833</name>
</gene>
<dbReference type="EMBL" id="CAKLBC010000108">
    <property type="protein sequence ID" value="CAH0484844.1"/>
    <property type="molecule type" value="Genomic_DNA"/>
</dbReference>
<evidence type="ECO:0000256" key="1">
    <source>
        <dbReference type="SAM" id="MobiDB-lite"/>
    </source>
</evidence>
<comment type="caution">
    <text evidence="4">The sequence shown here is derived from an EMBL/GenBank/DDBJ whole genome shotgun (WGS) entry which is preliminary data.</text>
</comment>
<reference evidence="4" key="2">
    <citation type="submission" date="2022-12" db="EMBL/GenBank/DDBJ databases">
        <authorList>
            <person name="Webb A."/>
        </authorList>
    </citation>
    <scope>NUCLEOTIDE SEQUENCE</scope>
    <source>
        <strain evidence="4">Pf2</strain>
    </source>
</reference>
<evidence type="ECO:0000259" key="2">
    <source>
        <dbReference type="Pfam" id="PF01248"/>
    </source>
</evidence>
<dbReference type="InterPro" id="IPR042848">
    <property type="entry name" value="Rpp38"/>
</dbReference>
<feature type="domain" description="Ribosomal protein eL8/eL30/eS12/Gadd45" evidence="2">
    <location>
        <begin position="76"/>
        <end position="141"/>
    </location>
</feature>
<dbReference type="GO" id="GO:0001650">
    <property type="term" value="C:fibrillar center"/>
    <property type="evidence" value="ECO:0007669"/>
    <property type="project" value="TreeGrafter"/>
</dbReference>
<dbReference type="EMBL" id="CANTFK010000628">
    <property type="protein sequence ID" value="CAI5719523.1"/>
    <property type="molecule type" value="Genomic_DNA"/>
</dbReference>
<dbReference type="AlphaFoldDB" id="A0AAV0TCP9"/>
<dbReference type="InterPro" id="IPR029064">
    <property type="entry name" value="Ribosomal_eL30-like_sf"/>
</dbReference>
<dbReference type="GO" id="GO:0033204">
    <property type="term" value="F:ribonuclease P RNA binding"/>
    <property type="evidence" value="ECO:0007669"/>
    <property type="project" value="TreeGrafter"/>
</dbReference>
<keyword evidence="5" id="KW-1185">Reference proteome</keyword>
<name>A0AAV0TCP9_9STRA</name>
<sequence length="208" mass="23620">MKKTKTTPVAMQFKRPRDGQAARFKQQKHKTKQKVEIMRPWTTPQYEELSKEERDIVLDRLQKEVADVPFTCSHAVQGVNQVAKAVARGELRVVVFANNPESLVFGHLPLLCRLHQVPICVLHLSSKTFGRLFALKSMVAIGIRSPKLKENETMTSCEKQYVTGMTATDTTSFATVVRKKRFKQVTEGEVEKLVSITDFLISKASCRR</sequence>
<dbReference type="PANTHER" id="PTHR46948:SF1">
    <property type="entry name" value="RIBONUCLEASE P PROTEIN SUBUNIT P38"/>
    <property type="match status" value="1"/>
</dbReference>
<organism evidence="4 6">
    <name type="scientific">Peronospora farinosa</name>
    <dbReference type="NCBI Taxonomy" id="134698"/>
    <lineage>
        <taxon>Eukaryota</taxon>
        <taxon>Sar</taxon>
        <taxon>Stramenopiles</taxon>
        <taxon>Oomycota</taxon>
        <taxon>Peronosporomycetes</taxon>
        <taxon>Peronosporales</taxon>
        <taxon>Peronosporaceae</taxon>
        <taxon>Peronospora</taxon>
    </lineage>
</organism>
<evidence type="ECO:0000313" key="4">
    <source>
        <dbReference type="EMBL" id="CAI5719523.1"/>
    </source>
</evidence>
<evidence type="ECO:0000313" key="3">
    <source>
        <dbReference type="EMBL" id="CAH0484844.1"/>
    </source>
</evidence>
<evidence type="ECO:0000313" key="5">
    <source>
        <dbReference type="Proteomes" id="UP001157938"/>
    </source>
</evidence>
<evidence type="ECO:0000313" key="6">
    <source>
        <dbReference type="Proteomes" id="UP001159659"/>
    </source>
</evidence>
<dbReference type="PANTHER" id="PTHR46948">
    <property type="entry name" value="RIBONUCLEASE P PROTEIN SUBUNIT P38"/>
    <property type="match status" value="1"/>
</dbReference>
<dbReference type="GO" id="GO:0004526">
    <property type="term" value="F:ribonuclease P activity"/>
    <property type="evidence" value="ECO:0007669"/>
    <property type="project" value="TreeGrafter"/>
</dbReference>
<dbReference type="InterPro" id="IPR004038">
    <property type="entry name" value="Ribosomal_eL8/eL30/eS12/Gad45"/>
</dbReference>
<protein>
    <recommendedName>
        <fullName evidence="2">Ribosomal protein eL8/eL30/eS12/Gadd45 domain-containing protein</fullName>
    </recommendedName>
</protein>